<evidence type="ECO:0000256" key="5">
    <source>
        <dbReference type="ARBA" id="ARBA00023295"/>
    </source>
</evidence>
<reference evidence="7 8" key="1">
    <citation type="submission" date="2020-02" db="EMBL/GenBank/DDBJ databases">
        <authorList>
            <person name="Li X.-J."/>
            <person name="Feng X.-M."/>
        </authorList>
    </citation>
    <scope>NUCLEOTIDE SEQUENCE [LARGE SCALE GENOMIC DNA]</scope>
    <source>
        <strain evidence="7 8">CGMCC 4.7225</strain>
    </source>
</reference>
<name>A0A6N9YRG8_9ACTN</name>
<keyword evidence="4" id="KW-0378">Hydrolase</keyword>
<sequence>MTLDEKITQLFVLRVYGATADTTDPESVARTQAAYGVDSTAELVERYQPGGVIYFRDTGNIENPVQVAELSNAIQQAALKRSSDPIPVLITTDHEGGRVARMSPPATWIPAARVLASAGAAAATDAATLMGRELRCMGIAQNYAPVADVNVNPANPVIGDRSFSADPQVASEFVQAQVEGFQAGGVRATVKHFPGHGDTSVDTHTGRAVITHTREEWEELDLPPFQAAIAAGVDSIMTGHLIFPELDRSEAIATTSRRILTDLLRTELGFDGVVVTDGLEMSAARMAHPDHEAPLRALQAGADQLLTPTVGSFTAAVETIRKAVEDGELSVERLDQSVERILRLKKNAGLFDDPLVDPEIVAKTVGSRDHQQQARRLLSAVQS</sequence>
<dbReference type="InterPro" id="IPR017853">
    <property type="entry name" value="GH"/>
</dbReference>
<evidence type="ECO:0000259" key="6">
    <source>
        <dbReference type="Pfam" id="PF00933"/>
    </source>
</evidence>
<dbReference type="InterPro" id="IPR001764">
    <property type="entry name" value="Glyco_hydro_3_N"/>
</dbReference>
<dbReference type="SUPFAM" id="SSF51445">
    <property type="entry name" value="(Trans)glycosidases"/>
    <property type="match status" value="1"/>
</dbReference>
<feature type="domain" description="Glycoside hydrolase family 3 N-terminal" evidence="6">
    <location>
        <begin position="2"/>
        <end position="344"/>
    </location>
</feature>
<comment type="catalytic activity">
    <reaction evidence="1">
        <text>Hydrolysis of terminal non-reducing N-acetyl-D-hexosamine residues in N-acetyl-beta-D-hexosaminides.</text>
        <dbReference type="EC" id="3.2.1.52"/>
    </reaction>
</comment>
<dbReference type="Gene3D" id="3.20.20.300">
    <property type="entry name" value="Glycoside hydrolase, family 3, N-terminal domain"/>
    <property type="match status" value="1"/>
</dbReference>
<gene>
    <name evidence="7" type="ORF">G1H11_20335</name>
</gene>
<accession>A0A6N9YRG8</accession>
<dbReference type="PANTHER" id="PTHR30480:SF13">
    <property type="entry name" value="BETA-HEXOSAMINIDASE"/>
    <property type="match status" value="1"/>
</dbReference>
<evidence type="ECO:0000256" key="2">
    <source>
        <dbReference type="ARBA" id="ARBA00005336"/>
    </source>
</evidence>
<dbReference type="GO" id="GO:0009254">
    <property type="term" value="P:peptidoglycan turnover"/>
    <property type="evidence" value="ECO:0007669"/>
    <property type="project" value="TreeGrafter"/>
</dbReference>
<organism evidence="7 8">
    <name type="scientific">Phytoactinopolyspora alkaliphila</name>
    <dbReference type="NCBI Taxonomy" id="1783498"/>
    <lineage>
        <taxon>Bacteria</taxon>
        <taxon>Bacillati</taxon>
        <taxon>Actinomycetota</taxon>
        <taxon>Actinomycetes</taxon>
        <taxon>Jiangellales</taxon>
        <taxon>Jiangellaceae</taxon>
        <taxon>Phytoactinopolyspora</taxon>
    </lineage>
</organism>
<evidence type="ECO:0000313" key="8">
    <source>
        <dbReference type="Proteomes" id="UP000469185"/>
    </source>
</evidence>
<dbReference type="RefSeq" id="WP_163820446.1">
    <property type="nucleotide sequence ID" value="NZ_JAAGOB010000013.1"/>
</dbReference>
<evidence type="ECO:0000256" key="3">
    <source>
        <dbReference type="ARBA" id="ARBA00012663"/>
    </source>
</evidence>
<dbReference type="GO" id="GO:0005975">
    <property type="term" value="P:carbohydrate metabolic process"/>
    <property type="evidence" value="ECO:0007669"/>
    <property type="project" value="InterPro"/>
</dbReference>
<dbReference type="Proteomes" id="UP000469185">
    <property type="component" value="Unassembled WGS sequence"/>
</dbReference>
<protein>
    <recommendedName>
        <fullName evidence="3">beta-N-acetylhexosaminidase</fullName>
        <ecNumber evidence="3">3.2.1.52</ecNumber>
    </recommendedName>
</protein>
<comment type="similarity">
    <text evidence="2">Belongs to the glycosyl hydrolase 3 family.</text>
</comment>
<evidence type="ECO:0000256" key="1">
    <source>
        <dbReference type="ARBA" id="ARBA00001231"/>
    </source>
</evidence>
<keyword evidence="8" id="KW-1185">Reference proteome</keyword>
<evidence type="ECO:0000256" key="4">
    <source>
        <dbReference type="ARBA" id="ARBA00022801"/>
    </source>
</evidence>
<dbReference type="GO" id="GO:0004563">
    <property type="term" value="F:beta-N-acetylhexosaminidase activity"/>
    <property type="evidence" value="ECO:0007669"/>
    <property type="project" value="UniProtKB-EC"/>
</dbReference>
<comment type="caution">
    <text evidence="7">The sequence shown here is derived from an EMBL/GenBank/DDBJ whole genome shotgun (WGS) entry which is preliminary data.</text>
</comment>
<dbReference type="EMBL" id="JAAGOB010000013">
    <property type="protein sequence ID" value="NED97651.1"/>
    <property type="molecule type" value="Genomic_DNA"/>
</dbReference>
<evidence type="ECO:0000313" key="7">
    <source>
        <dbReference type="EMBL" id="NED97651.1"/>
    </source>
</evidence>
<proteinExistence type="inferred from homology"/>
<dbReference type="InterPro" id="IPR050226">
    <property type="entry name" value="NagZ_Beta-hexosaminidase"/>
</dbReference>
<dbReference type="PANTHER" id="PTHR30480">
    <property type="entry name" value="BETA-HEXOSAMINIDASE-RELATED"/>
    <property type="match status" value="1"/>
</dbReference>
<dbReference type="EC" id="3.2.1.52" evidence="3"/>
<dbReference type="AlphaFoldDB" id="A0A6N9YRG8"/>
<dbReference type="InterPro" id="IPR036962">
    <property type="entry name" value="Glyco_hydro_3_N_sf"/>
</dbReference>
<dbReference type="Pfam" id="PF00933">
    <property type="entry name" value="Glyco_hydro_3"/>
    <property type="match status" value="1"/>
</dbReference>
<keyword evidence="5" id="KW-0326">Glycosidase</keyword>